<organism evidence="2 3">
    <name type="scientific">Streptomyces coeruleoprunus</name>
    <dbReference type="NCBI Taxonomy" id="285563"/>
    <lineage>
        <taxon>Bacteria</taxon>
        <taxon>Bacillati</taxon>
        <taxon>Actinomycetota</taxon>
        <taxon>Actinomycetes</taxon>
        <taxon>Kitasatosporales</taxon>
        <taxon>Streptomycetaceae</taxon>
        <taxon>Streptomyces</taxon>
    </lineage>
</organism>
<gene>
    <name evidence="2" type="ORF">ACFPM3_04855</name>
</gene>
<keyword evidence="1" id="KW-0812">Transmembrane</keyword>
<dbReference type="Proteomes" id="UP001595829">
    <property type="component" value="Unassembled WGS sequence"/>
</dbReference>
<proteinExistence type="predicted"/>
<evidence type="ECO:0000313" key="2">
    <source>
        <dbReference type="EMBL" id="MFC5021483.1"/>
    </source>
</evidence>
<evidence type="ECO:0000256" key="1">
    <source>
        <dbReference type="SAM" id="Phobius"/>
    </source>
</evidence>
<keyword evidence="3" id="KW-1185">Reference proteome</keyword>
<comment type="caution">
    <text evidence="2">The sequence shown here is derived from an EMBL/GenBank/DDBJ whole genome shotgun (WGS) entry which is preliminary data.</text>
</comment>
<keyword evidence="1" id="KW-0472">Membrane</keyword>
<reference evidence="3" key="1">
    <citation type="journal article" date="2019" name="Int. J. Syst. Evol. Microbiol.">
        <title>The Global Catalogue of Microorganisms (GCM) 10K type strain sequencing project: providing services to taxonomists for standard genome sequencing and annotation.</title>
        <authorList>
            <consortium name="The Broad Institute Genomics Platform"/>
            <consortium name="The Broad Institute Genome Sequencing Center for Infectious Disease"/>
            <person name="Wu L."/>
            <person name="Ma J."/>
        </authorList>
    </citation>
    <scope>NUCLEOTIDE SEQUENCE [LARGE SCALE GENOMIC DNA]</scope>
    <source>
        <strain evidence="3">CGMCC 4.1648</strain>
    </source>
</reference>
<protein>
    <recommendedName>
        <fullName evidence="4">DUF4239 domain-containing protein</fullName>
    </recommendedName>
</protein>
<evidence type="ECO:0008006" key="4">
    <source>
        <dbReference type="Google" id="ProtNLM"/>
    </source>
</evidence>
<dbReference type="Pfam" id="PF14023">
    <property type="entry name" value="Bestrophin-like"/>
    <property type="match status" value="1"/>
</dbReference>
<feature type="transmembrane region" description="Helical" evidence="1">
    <location>
        <begin position="171"/>
        <end position="191"/>
    </location>
</feature>
<dbReference type="EMBL" id="JBHSJD010000002">
    <property type="protein sequence ID" value="MFC5021483.1"/>
    <property type="molecule type" value="Genomic_DNA"/>
</dbReference>
<keyword evidence="1" id="KW-1133">Transmembrane helix</keyword>
<feature type="transmembrane region" description="Helical" evidence="1">
    <location>
        <begin position="34"/>
        <end position="56"/>
    </location>
</feature>
<sequence length="266" mass="28802">MVVTIVVVLLALMLGLIGHWLLRGRLEAEETPSLTVRDFVLPLQTLTVFVLAFVLVTASTSQGKADDAVRREAGAVDHMFEVAEFAPAAQRLRIQADVVCYTRAVRAGEWKAMSQGHGSGRPSHWTTDFRAALKRMGTGDSSFGLLIAADKERSQARQTRIAESTPTIPGAVYWLMLTALACLVVTLALCLPRRNTALVTAGLVTITALLTSVLLVIRDVDRPFSGVIEVPTTAIDTVEEDITEDFVAAYGRGRLPCDDDGRPQSV</sequence>
<feature type="transmembrane region" description="Helical" evidence="1">
    <location>
        <begin position="6"/>
        <end position="22"/>
    </location>
</feature>
<dbReference type="InterPro" id="IPR025333">
    <property type="entry name" value="DUF4239"/>
</dbReference>
<evidence type="ECO:0000313" key="3">
    <source>
        <dbReference type="Proteomes" id="UP001595829"/>
    </source>
</evidence>
<feature type="transmembrane region" description="Helical" evidence="1">
    <location>
        <begin position="198"/>
        <end position="217"/>
    </location>
</feature>
<accession>A0ABV9X9U1</accession>
<dbReference type="RefSeq" id="WP_345693441.1">
    <property type="nucleotide sequence ID" value="NZ_BAABIT010000001.1"/>
</dbReference>
<name>A0ABV9X9U1_9ACTN</name>